<dbReference type="Proteomes" id="UP001372338">
    <property type="component" value="Unassembled WGS sequence"/>
</dbReference>
<name>A0AAN9HV69_CROPI</name>
<comment type="caution">
    <text evidence="2">The sequence shown here is derived from an EMBL/GenBank/DDBJ whole genome shotgun (WGS) entry which is preliminary data.</text>
</comment>
<feature type="compositionally biased region" description="Low complexity" evidence="1">
    <location>
        <begin position="92"/>
        <end position="121"/>
    </location>
</feature>
<gene>
    <name evidence="2" type="ORF">RIF29_31316</name>
</gene>
<sequence length="143" mass="15494">MEATDTVTTTPTTAAGAGEISEQGNKENIPPSISNKTTKGKCNKKKKKKNPIQPKATSFKKGKSGNKQKSKRVPLADITDLFNNSSTVTLRQQQQQHQQQQQQPSDSVAEVPSSSSAASSSIPLRRSTRVPPSKSKSLRMGFR</sequence>
<feature type="region of interest" description="Disordered" evidence="1">
    <location>
        <begin position="1"/>
        <end position="143"/>
    </location>
</feature>
<dbReference type="EMBL" id="JAYWIO010000006">
    <property type="protein sequence ID" value="KAK7257378.1"/>
    <property type="molecule type" value="Genomic_DNA"/>
</dbReference>
<feature type="compositionally biased region" description="Basic residues" evidence="1">
    <location>
        <begin position="58"/>
        <end position="72"/>
    </location>
</feature>
<proteinExistence type="predicted"/>
<feature type="compositionally biased region" description="Basic residues" evidence="1">
    <location>
        <begin position="38"/>
        <end position="50"/>
    </location>
</feature>
<organism evidence="2 3">
    <name type="scientific">Crotalaria pallida</name>
    <name type="common">Smooth rattlebox</name>
    <name type="synonym">Crotalaria striata</name>
    <dbReference type="NCBI Taxonomy" id="3830"/>
    <lineage>
        <taxon>Eukaryota</taxon>
        <taxon>Viridiplantae</taxon>
        <taxon>Streptophyta</taxon>
        <taxon>Embryophyta</taxon>
        <taxon>Tracheophyta</taxon>
        <taxon>Spermatophyta</taxon>
        <taxon>Magnoliopsida</taxon>
        <taxon>eudicotyledons</taxon>
        <taxon>Gunneridae</taxon>
        <taxon>Pentapetalae</taxon>
        <taxon>rosids</taxon>
        <taxon>fabids</taxon>
        <taxon>Fabales</taxon>
        <taxon>Fabaceae</taxon>
        <taxon>Papilionoideae</taxon>
        <taxon>50 kb inversion clade</taxon>
        <taxon>genistoids sensu lato</taxon>
        <taxon>core genistoids</taxon>
        <taxon>Crotalarieae</taxon>
        <taxon>Crotalaria</taxon>
    </lineage>
</organism>
<feature type="compositionally biased region" description="Low complexity" evidence="1">
    <location>
        <begin position="1"/>
        <end position="17"/>
    </location>
</feature>
<dbReference type="AlphaFoldDB" id="A0AAN9HV69"/>
<feature type="compositionally biased region" description="Polar residues" evidence="1">
    <location>
        <begin position="81"/>
        <end position="91"/>
    </location>
</feature>
<evidence type="ECO:0000313" key="2">
    <source>
        <dbReference type="EMBL" id="KAK7257378.1"/>
    </source>
</evidence>
<keyword evidence="3" id="KW-1185">Reference proteome</keyword>
<accession>A0AAN9HV69</accession>
<evidence type="ECO:0000256" key="1">
    <source>
        <dbReference type="SAM" id="MobiDB-lite"/>
    </source>
</evidence>
<protein>
    <submittedName>
        <fullName evidence="2">Uncharacterized protein</fullName>
    </submittedName>
</protein>
<reference evidence="2 3" key="1">
    <citation type="submission" date="2024-01" db="EMBL/GenBank/DDBJ databases">
        <title>The genomes of 5 underutilized Papilionoideae crops provide insights into root nodulation and disease resistanc.</title>
        <authorList>
            <person name="Yuan L."/>
        </authorList>
    </citation>
    <scope>NUCLEOTIDE SEQUENCE [LARGE SCALE GENOMIC DNA]</scope>
    <source>
        <strain evidence="2">ZHUSHIDOU_FW_LH</strain>
        <tissue evidence="2">Leaf</tissue>
    </source>
</reference>
<evidence type="ECO:0000313" key="3">
    <source>
        <dbReference type="Proteomes" id="UP001372338"/>
    </source>
</evidence>